<keyword evidence="2" id="KW-1185">Reference proteome</keyword>
<gene>
    <name evidence="1" type="ORF">AB205_0033310</name>
</gene>
<reference evidence="2" key="1">
    <citation type="journal article" date="2017" name="Nat. Commun.">
        <title>The North American bullfrog draft genome provides insight into hormonal regulation of long noncoding RNA.</title>
        <authorList>
            <person name="Hammond S.A."/>
            <person name="Warren R.L."/>
            <person name="Vandervalk B.P."/>
            <person name="Kucuk E."/>
            <person name="Khan H."/>
            <person name="Gibb E.A."/>
            <person name="Pandoh P."/>
            <person name="Kirk H."/>
            <person name="Zhao Y."/>
            <person name="Jones M."/>
            <person name="Mungall A.J."/>
            <person name="Coope R."/>
            <person name="Pleasance S."/>
            <person name="Moore R.A."/>
            <person name="Holt R.A."/>
            <person name="Round J.M."/>
            <person name="Ohora S."/>
            <person name="Walle B.V."/>
            <person name="Veldhoen N."/>
            <person name="Helbing C.C."/>
            <person name="Birol I."/>
        </authorList>
    </citation>
    <scope>NUCLEOTIDE SEQUENCE [LARGE SCALE GENOMIC DNA]</scope>
</reference>
<organism evidence="1 2">
    <name type="scientific">Aquarana catesbeiana</name>
    <name type="common">American bullfrog</name>
    <name type="synonym">Rana catesbeiana</name>
    <dbReference type="NCBI Taxonomy" id="8400"/>
    <lineage>
        <taxon>Eukaryota</taxon>
        <taxon>Metazoa</taxon>
        <taxon>Chordata</taxon>
        <taxon>Craniata</taxon>
        <taxon>Vertebrata</taxon>
        <taxon>Euteleostomi</taxon>
        <taxon>Amphibia</taxon>
        <taxon>Batrachia</taxon>
        <taxon>Anura</taxon>
        <taxon>Neobatrachia</taxon>
        <taxon>Ranoidea</taxon>
        <taxon>Ranidae</taxon>
        <taxon>Aquarana</taxon>
    </lineage>
</organism>
<dbReference type="AlphaFoldDB" id="A0A2G9RJM3"/>
<dbReference type="EMBL" id="KV942513">
    <property type="protein sequence ID" value="PIO28116.1"/>
    <property type="molecule type" value="Genomic_DNA"/>
</dbReference>
<proteinExistence type="predicted"/>
<sequence>MHIFFFFLYLQKICAFVFLKGELSLFKVAFYYKLEVPC</sequence>
<evidence type="ECO:0000313" key="1">
    <source>
        <dbReference type="EMBL" id="PIO28116.1"/>
    </source>
</evidence>
<name>A0A2G9RJM3_AQUCT</name>
<protein>
    <submittedName>
        <fullName evidence="1">Uncharacterized protein</fullName>
    </submittedName>
</protein>
<accession>A0A2G9RJM3</accession>
<dbReference type="Proteomes" id="UP000228934">
    <property type="component" value="Unassembled WGS sequence"/>
</dbReference>
<evidence type="ECO:0000313" key="2">
    <source>
        <dbReference type="Proteomes" id="UP000228934"/>
    </source>
</evidence>